<feature type="domain" description="Clp R" evidence="8">
    <location>
        <begin position="10"/>
        <end position="154"/>
    </location>
</feature>
<dbReference type="PROSITE" id="PS00870">
    <property type="entry name" value="CLPAB_1"/>
    <property type="match status" value="1"/>
</dbReference>
<dbReference type="PANTHER" id="PTHR11638:SF182">
    <property type="entry name" value="CLP ATPASE"/>
    <property type="match status" value="1"/>
</dbReference>
<protein>
    <submittedName>
        <fullName evidence="10">Chaperone protein ClpB</fullName>
    </submittedName>
    <submittedName>
        <fullName evidence="9">Type VI secretion system ATPase TssH</fullName>
    </submittedName>
</protein>
<dbReference type="CDD" id="cd19499">
    <property type="entry name" value="RecA-like_ClpB_Hsp104-like"/>
    <property type="match status" value="1"/>
</dbReference>
<evidence type="ECO:0000256" key="7">
    <source>
        <dbReference type="RuleBase" id="RU004432"/>
    </source>
</evidence>
<evidence type="ECO:0000313" key="11">
    <source>
        <dbReference type="Proteomes" id="UP000196125"/>
    </source>
</evidence>
<organism evidence="10 11">
    <name type="scientific">Vibrio mangrovi</name>
    <dbReference type="NCBI Taxonomy" id="474394"/>
    <lineage>
        <taxon>Bacteria</taxon>
        <taxon>Pseudomonadati</taxon>
        <taxon>Pseudomonadota</taxon>
        <taxon>Gammaproteobacteria</taxon>
        <taxon>Vibrionales</taxon>
        <taxon>Vibrionaceae</taxon>
        <taxon>Vibrio</taxon>
    </lineage>
</organism>
<evidence type="ECO:0000313" key="12">
    <source>
        <dbReference type="Proteomes" id="UP001283366"/>
    </source>
</evidence>
<evidence type="ECO:0000256" key="4">
    <source>
        <dbReference type="ARBA" id="ARBA00022840"/>
    </source>
</evidence>
<dbReference type="PROSITE" id="PS51903">
    <property type="entry name" value="CLP_R"/>
    <property type="match status" value="1"/>
</dbReference>
<sequence length="898" mass="99910">MIRIELPTLISKLNQQSKLALEQAASLCIERQHPEVTLEHYLDVLLENPLSDLRVILKQANIEFESVKQAIASSYTREHVLDTYPAFSPLLVELLQEAWLLSTTELDQRELRSGAIFLAALTRADRYLPVRLISLFETINRETLKKNFAAVVADSSETEVEKTTGKAGAKSPLTEASSPLQKYCSNISEQARRDELDPVLCREDEINLMIDILCRRRKNNPIVVGDAGVGKSAMIEGLALRIAAGNVPDQLKNVDVMSLDLGLLQAGASVKGEFEKRLKGVIDAIKASPNPIILFIDEAHTLIGAGNQEGGADAANLLKPALARGELSTVAATTWKEYKKYFEKDPALTRRFQLVKLDEPSIGQAVDILRGLNGVYEKAHHVLITDEALKAAAELSARYISGRQLPDKAIDVLDTACARIAIHLTTPPKRLSQLETNCYQRQLEIDMLERAQFLGSENDVKRLDELRAQEVEDEAEKAALIESWEDQKELVESIIELRSQVMELAQQQAQEAEQTDDETESFDVLDELVEGQALEGQSPEEVLEALKSELKEKYAALDAIPHRERLIYPQVDSDQIAEVIADWTGVPVDQMNTDELHKITHLTSILGETIKGQDTAIERVHRHLLTARADLRRPGRPKGAFLLVGPSGVGKTETVIQLAEQLYGGQQFLTTINMSEYQEKHTVSRLIGSPPGYVGYGEGGVLTEAIRKMPYSVVLLDEVEKAHPEVLNIFYQAFDKGELADGEGRVIDCKNVVFFLTSNLGYQTIVDYADEPKVIADRLYPELADFFKPALLARMEVIPYLPLKKEVLAEIVQAKLARLEKLFQERYSAVVDIAESLIEEILNRATRSENGARMLEAIIEGQLLPPVSLALLNKLAEREPINRVYLAAVDGEFIGEVE</sequence>
<dbReference type="SMART" id="SM00382">
    <property type="entry name" value="AAA"/>
    <property type="match status" value="2"/>
</dbReference>
<evidence type="ECO:0000256" key="6">
    <source>
        <dbReference type="PROSITE-ProRule" id="PRU01251"/>
    </source>
</evidence>
<dbReference type="PROSITE" id="PS00871">
    <property type="entry name" value="CLPAB_2"/>
    <property type="match status" value="1"/>
</dbReference>
<dbReference type="InterPro" id="IPR003593">
    <property type="entry name" value="AAA+_ATPase"/>
</dbReference>
<dbReference type="InterPro" id="IPR001270">
    <property type="entry name" value="ClpA/B"/>
</dbReference>
<accession>A0A1Y6IVH5</accession>
<dbReference type="InterPro" id="IPR003959">
    <property type="entry name" value="ATPase_AAA_core"/>
</dbReference>
<keyword evidence="12" id="KW-1185">Reference proteome</keyword>
<name>A0A1Y6IVH5_9VIBR</name>
<dbReference type="FunFam" id="1.10.1780.10:FF:000013">
    <property type="entry name" value="ClpB protein"/>
    <property type="match status" value="1"/>
</dbReference>
<dbReference type="Pfam" id="PF07724">
    <property type="entry name" value="AAA_2"/>
    <property type="match status" value="1"/>
</dbReference>
<dbReference type="Proteomes" id="UP000196125">
    <property type="component" value="Unassembled WGS sequence"/>
</dbReference>
<dbReference type="OrthoDB" id="9803641at2"/>
<dbReference type="Gene3D" id="1.10.1780.10">
    <property type="entry name" value="Clp, N-terminal domain"/>
    <property type="match status" value="1"/>
</dbReference>
<evidence type="ECO:0000256" key="3">
    <source>
        <dbReference type="ARBA" id="ARBA00022741"/>
    </source>
</evidence>
<evidence type="ECO:0000313" key="10">
    <source>
        <dbReference type="EMBL" id="SMS01677.1"/>
    </source>
</evidence>
<dbReference type="InterPro" id="IPR041546">
    <property type="entry name" value="ClpA/ClpB_AAA_lid"/>
</dbReference>
<keyword evidence="5 7" id="KW-0143">Chaperone</keyword>
<keyword evidence="3 7" id="KW-0547">Nucleotide-binding</keyword>
<dbReference type="GO" id="GO:0005524">
    <property type="term" value="F:ATP binding"/>
    <property type="evidence" value="ECO:0007669"/>
    <property type="project" value="UniProtKB-KW"/>
</dbReference>
<dbReference type="InterPro" id="IPR019489">
    <property type="entry name" value="Clp_ATPase_C"/>
</dbReference>
<dbReference type="Gene3D" id="1.10.8.60">
    <property type="match status" value="1"/>
</dbReference>
<dbReference type="Pfam" id="PF10431">
    <property type="entry name" value="ClpB_D2-small"/>
    <property type="match status" value="1"/>
</dbReference>
<dbReference type="Pfam" id="PF02861">
    <property type="entry name" value="Clp_N"/>
    <property type="match status" value="1"/>
</dbReference>
<dbReference type="GO" id="GO:0016887">
    <property type="term" value="F:ATP hydrolysis activity"/>
    <property type="evidence" value="ECO:0007669"/>
    <property type="project" value="InterPro"/>
</dbReference>
<dbReference type="InterPro" id="IPR028299">
    <property type="entry name" value="ClpA/B_CS2"/>
</dbReference>
<dbReference type="InterPro" id="IPR027417">
    <property type="entry name" value="P-loop_NTPase"/>
</dbReference>
<reference evidence="10 11" key="1">
    <citation type="submission" date="2017-05" db="EMBL/GenBank/DDBJ databases">
        <authorList>
            <person name="Song R."/>
            <person name="Chenine A.L."/>
            <person name="Ruprecht R.M."/>
        </authorList>
    </citation>
    <scope>NUCLEOTIDE SEQUENCE [LARGE SCALE GENOMIC DNA]</scope>
    <source>
        <strain evidence="10 11">CECT 7927</strain>
    </source>
</reference>
<keyword evidence="4 7" id="KW-0067">ATP-binding</keyword>
<dbReference type="Pfam" id="PF17871">
    <property type="entry name" value="AAA_lid_9"/>
    <property type="match status" value="1"/>
</dbReference>
<gene>
    <name evidence="10" type="primary">clpB_2</name>
    <name evidence="9" type="synonym">tssH</name>
    <name evidence="9" type="ORF">SBX37_18815</name>
    <name evidence="10" type="ORF">VIM7927_02981</name>
</gene>
<dbReference type="PANTHER" id="PTHR11638">
    <property type="entry name" value="ATP-DEPENDENT CLP PROTEASE"/>
    <property type="match status" value="1"/>
</dbReference>
<keyword evidence="2 6" id="KW-0677">Repeat</keyword>
<evidence type="ECO:0000256" key="5">
    <source>
        <dbReference type="ARBA" id="ARBA00023186"/>
    </source>
</evidence>
<dbReference type="InterPro" id="IPR018368">
    <property type="entry name" value="ClpA/B_CS1"/>
</dbReference>
<dbReference type="SUPFAM" id="SSF81923">
    <property type="entry name" value="Double Clp-N motif"/>
    <property type="match status" value="1"/>
</dbReference>
<evidence type="ECO:0000256" key="2">
    <source>
        <dbReference type="ARBA" id="ARBA00022737"/>
    </source>
</evidence>
<dbReference type="InterPro" id="IPR050130">
    <property type="entry name" value="ClpA_ClpB"/>
</dbReference>
<dbReference type="GO" id="GO:0034605">
    <property type="term" value="P:cellular response to heat"/>
    <property type="evidence" value="ECO:0007669"/>
    <property type="project" value="TreeGrafter"/>
</dbReference>
<dbReference type="CDD" id="cd00009">
    <property type="entry name" value="AAA"/>
    <property type="match status" value="1"/>
</dbReference>
<dbReference type="InterPro" id="IPR036628">
    <property type="entry name" value="Clp_N_dom_sf"/>
</dbReference>
<dbReference type="GO" id="GO:0005737">
    <property type="term" value="C:cytoplasm"/>
    <property type="evidence" value="ECO:0007669"/>
    <property type="project" value="TreeGrafter"/>
</dbReference>
<comment type="similarity">
    <text evidence="1 7">Belongs to the ClpA/ClpB family.</text>
</comment>
<dbReference type="FunFam" id="3.40.50.300:FF:000025">
    <property type="entry name" value="ATP-dependent Clp protease subunit"/>
    <property type="match status" value="1"/>
</dbReference>
<dbReference type="Pfam" id="PF00004">
    <property type="entry name" value="AAA"/>
    <property type="match status" value="1"/>
</dbReference>
<dbReference type="EMBL" id="FXXI01000006">
    <property type="protein sequence ID" value="SMS01677.1"/>
    <property type="molecule type" value="Genomic_DNA"/>
</dbReference>
<dbReference type="RefSeq" id="WP_087481713.1">
    <property type="nucleotide sequence ID" value="NZ_AP024884.1"/>
</dbReference>
<dbReference type="InterPro" id="IPR004176">
    <property type="entry name" value="Clp_R_N"/>
</dbReference>
<evidence type="ECO:0000313" key="9">
    <source>
        <dbReference type="EMBL" id="MDW6004915.1"/>
    </source>
</evidence>
<dbReference type="Gene3D" id="3.40.50.300">
    <property type="entry name" value="P-loop containing nucleotide triphosphate hydrolases"/>
    <property type="match status" value="3"/>
</dbReference>
<evidence type="ECO:0000259" key="8">
    <source>
        <dbReference type="PROSITE" id="PS51903"/>
    </source>
</evidence>
<reference evidence="9 12" key="2">
    <citation type="submission" date="2023-11" db="EMBL/GenBank/DDBJ databases">
        <title>Plant-associative lifestyle of Vibrio porteresiae and its evolutionary dynamics.</title>
        <authorList>
            <person name="Rameshkumar N."/>
            <person name="Kirti K."/>
        </authorList>
    </citation>
    <scope>NUCLEOTIDE SEQUENCE [LARGE SCALE GENOMIC DNA]</scope>
    <source>
        <strain evidence="9 12">MSSRF38</strain>
    </source>
</reference>
<evidence type="ECO:0000256" key="1">
    <source>
        <dbReference type="ARBA" id="ARBA00008675"/>
    </source>
</evidence>
<proteinExistence type="inferred from homology"/>
<dbReference type="Proteomes" id="UP001283366">
    <property type="component" value="Unassembled WGS sequence"/>
</dbReference>
<dbReference type="SMART" id="SM01086">
    <property type="entry name" value="ClpB_D2-small"/>
    <property type="match status" value="1"/>
</dbReference>
<dbReference type="NCBIfam" id="TIGR03345">
    <property type="entry name" value="VI_ClpV1"/>
    <property type="match status" value="1"/>
</dbReference>
<dbReference type="SUPFAM" id="SSF52540">
    <property type="entry name" value="P-loop containing nucleoside triphosphate hydrolases"/>
    <property type="match status" value="2"/>
</dbReference>
<dbReference type="InterPro" id="IPR017729">
    <property type="entry name" value="ATPase_T6SS_ClpV1"/>
</dbReference>
<dbReference type="PRINTS" id="PR00300">
    <property type="entry name" value="CLPPROTEASEA"/>
</dbReference>
<dbReference type="AlphaFoldDB" id="A0A1Y6IVH5"/>
<dbReference type="EMBL" id="JAWRCO010000002">
    <property type="protein sequence ID" value="MDW6004915.1"/>
    <property type="molecule type" value="Genomic_DNA"/>
</dbReference>